<feature type="transmembrane region" description="Helical" evidence="1">
    <location>
        <begin position="54"/>
        <end position="74"/>
    </location>
</feature>
<accession>A0ABQ0UAH4</accession>
<feature type="transmembrane region" description="Helical" evidence="1">
    <location>
        <begin position="86"/>
        <end position="111"/>
    </location>
</feature>
<feature type="transmembrane region" description="Helical" evidence="1">
    <location>
        <begin position="12"/>
        <end position="34"/>
    </location>
</feature>
<keyword evidence="1" id="KW-0472">Membrane</keyword>
<protein>
    <recommendedName>
        <fullName evidence="4">DUF1240 domain-containing protein</fullName>
    </recommendedName>
</protein>
<sequence length="184" mass="20993">MKHDRVTLSENIKGVFLFVLFFIITLVLPIASYNEVAFVFEALNNHPMIFKEKSFAPSLILGTPAFAMLTRLILLKVRNTEVEPELLIKWYKLCGITLILLLVSVPTYTYFIESKIKSEGYIICNSYSGSTRGAPDVWVTSQHYCIKKGYRVSSEIIDWLKQQTTEPKPKDVIKKVDELLANSP</sequence>
<dbReference type="RefSeq" id="WP_055016808.1">
    <property type="nucleotide sequence ID" value="NZ_BJUT01000004.1"/>
</dbReference>
<proteinExistence type="predicted"/>
<gene>
    <name evidence="2" type="ORF">PAT01_08130</name>
</gene>
<dbReference type="EMBL" id="BJUT01000004">
    <property type="protein sequence ID" value="GEK75509.1"/>
    <property type="molecule type" value="Genomic_DNA"/>
</dbReference>
<evidence type="ECO:0000256" key="1">
    <source>
        <dbReference type="SAM" id="Phobius"/>
    </source>
</evidence>
<keyword evidence="1" id="KW-1133">Transmembrane helix</keyword>
<evidence type="ECO:0008006" key="4">
    <source>
        <dbReference type="Google" id="ProtNLM"/>
    </source>
</evidence>
<keyword evidence="1" id="KW-0812">Transmembrane</keyword>
<evidence type="ECO:0000313" key="2">
    <source>
        <dbReference type="EMBL" id="GEK75509.1"/>
    </source>
</evidence>
<comment type="caution">
    <text evidence="2">The sequence shown here is derived from an EMBL/GenBank/DDBJ whole genome shotgun (WGS) entry which is preliminary data.</text>
</comment>
<keyword evidence="3" id="KW-1185">Reference proteome</keyword>
<reference evidence="2 3" key="1">
    <citation type="submission" date="2019-07" db="EMBL/GenBank/DDBJ databases">
        <title>Whole genome shotgun sequence of Pseudoalteromonas atlantica NBRC 103033.</title>
        <authorList>
            <person name="Hosoyama A."/>
            <person name="Uohara A."/>
            <person name="Ohji S."/>
            <person name="Ichikawa N."/>
        </authorList>
    </citation>
    <scope>NUCLEOTIDE SEQUENCE [LARGE SCALE GENOMIC DNA]</scope>
    <source>
        <strain evidence="2 3">NBRC 103033</strain>
    </source>
</reference>
<organism evidence="2 3">
    <name type="scientific">Pseudoalteromonas atlantica</name>
    <name type="common">Alteromonas atlantica</name>
    <dbReference type="NCBI Taxonomy" id="288"/>
    <lineage>
        <taxon>Bacteria</taxon>
        <taxon>Pseudomonadati</taxon>
        <taxon>Pseudomonadota</taxon>
        <taxon>Gammaproteobacteria</taxon>
        <taxon>Alteromonadales</taxon>
        <taxon>Pseudoalteromonadaceae</taxon>
        <taxon>Pseudoalteromonas</taxon>
    </lineage>
</organism>
<dbReference type="Proteomes" id="UP000321189">
    <property type="component" value="Unassembled WGS sequence"/>
</dbReference>
<name>A0ABQ0UAH4_PSEAF</name>
<evidence type="ECO:0000313" key="3">
    <source>
        <dbReference type="Proteomes" id="UP000321189"/>
    </source>
</evidence>